<keyword evidence="6 7" id="KW-0648">Protein biosynthesis</keyword>
<dbReference type="InterPro" id="IPR045853">
    <property type="entry name" value="Pep_chain_release_fac_I_sf"/>
</dbReference>
<feature type="modified residue" description="N5-methylglutamine" evidence="7">
    <location>
        <position position="237"/>
    </location>
</feature>
<dbReference type="GO" id="GO:0016149">
    <property type="term" value="F:translation release factor activity, codon specific"/>
    <property type="evidence" value="ECO:0007669"/>
    <property type="project" value="UniProtKB-UniRule"/>
</dbReference>
<keyword evidence="12" id="KW-1185">Reference proteome</keyword>
<keyword evidence="9" id="KW-0175">Coiled coil</keyword>
<proteinExistence type="inferred from homology"/>
<dbReference type="Proteomes" id="UP000617628">
    <property type="component" value="Unassembled WGS sequence"/>
</dbReference>
<comment type="function">
    <text evidence="1 7">Peptide chain release factor 1 directs the termination of translation in response to the peptide chain termination codons UAG and UAA.</text>
</comment>
<dbReference type="RefSeq" id="WP_200357489.1">
    <property type="nucleotide sequence ID" value="NZ_JAENIL010000044.1"/>
</dbReference>
<evidence type="ECO:0000256" key="8">
    <source>
        <dbReference type="NCBIfam" id="TIGR00019"/>
    </source>
</evidence>
<comment type="caution">
    <text evidence="11">The sequence shown here is derived from an EMBL/GenBank/DDBJ whole genome shotgun (WGS) entry which is preliminary data.</text>
</comment>
<evidence type="ECO:0000259" key="10">
    <source>
        <dbReference type="PROSITE" id="PS00745"/>
    </source>
</evidence>
<evidence type="ECO:0000256" key="1">
    <source>
        <dbReference type="ARBA" id="ARBA00002986"/>
    </source>
</evidence>
<dbReference type="FunFam" id="3.30.160.20:FF:000004">
    <property type="entry name" value="Peptide chain release factor 1"/>
    <property type="match status" value="1"/>
</dbReference>
<dbReference type="NCBIfam" id="NF001859">
    <property type="entry name" value="PRK00591.1"/>
    <property type="match status" value="1"/>
</dbReference>
<comment type="similarity">
    <text evidence="3 7">Belongs to the prokaryotic/mitochondrial release factor family.</text>
</comment>
<dbReference type="Gene3D" id="3.30.70.1660">
    <property type="match status" value="1"/>
</dbReference>
<evidence type="ECO:0000313" key="12">
    <source>
        <dbReference type="Proteomes" id="UP000617628"/>
    </source>
</evidence>
<dbReference type="InterPro" id="IPR050057">
    <property type="entry name" value="Prokaryotic/Mito_RF"/>
</dbReference>
<evidence type="ECO:0000256" key="4">
    <source>
        <dbReference type="ARBA" id="ARBA00022481"/>
    </source>
</evidence>
<dbReference type="EMBL" id="JAENIL010000044">
    <property type="protein sequence ID" value="MBK1879277.1"/>
    <property type="molecule type" value="Genomic_DNA"/>
</dbReference>
<gene>
    <name evidence="7 11" type="primary">prfA</name>
    <name evidence="11" type="ORF">JIN87_20490</name>
</gene>
<dbReference type="HAMAP" id="MF_00093">
    <property type="entry name" value="Rel_fac_1"/>
    <property type="match status" value="1"/>
</dbReference>
<dbReference type="Gene3D" id="3.30.160.20">
    <property type="match status" value="1"/>
</dbReference>
<dbReference type="AlphaFoldDB" id="A0A934VRD3"/>
<dbReference type="Pfam" id="PF03462">
    <property type="entry name" value="PCRF"/>
    <property type="match status" value="1"/>
</dbReference>
<dbReference type="SMART" id="SM00937">
    <property type="entry name" value="PCRF"/>
    <property type="match status" value="1"/>
</dbReference>
<name>A0A934VRD3_9BACT</name>
<feature type="domain" description="Prokaryotic-type class I peptide chain release factors" evidence="10">
    <location>
        <begin position="230"/>
        <end position="246"/>
    </location>
</feature>
<dbReference type="PROSITE" id="PS00745">
    <property type="entry name" value="RF_PROK_I"/>
    <property type="match status" value="1"/>
</dbReference>
<comment type="PTM">
    <text evidence="7">Methylated by PrmC. Methylation increases the termination efficiency of RF1.</text>
</comment>
<dbReference type="PANTHER" id="PTHR43804">
    <property type="entry name" value="LD18447P"/>
    <property type="match status" value="1"/>
</dbReference>
<protein>
    <recommendedName>
        <fullName evidence="7 8">Peptide chain release factor 1</fullName>
        <shortName evidence="7">RF-1</shortName>
    </recommendedName>
</protein>
<dbReference type="GO" id="GO:0005829">
    <property type="term" value="C:cytosol"/>
    <property type="evidence" value="ECO:0007669"/>
    <property type="project" value="UniProtKB-ARBA"/>
</dbReference>
<evidence type="ECO:0000256" key="5">
    <source>
        <dbReference type="ARBA" id="ARBA00022490"/>
    </source>
</evidence>
<evidence type="ECO:0000256" key="9">
    <source>
        <dbReference type="SAM" id="Coils"/>
    </source>
</evidence>
<accession>A0A934VRD3</accession>
<dbReference type="InterPro" id="IPR005139">
    <property type="entry name" value="PCRF"/>
</dbReference>
<dbReference type="InterPro" id="IPR004373">
    <property type="entry name" value="RF-1"/>
</dbReference>
<evidence type="ECO:0000256" key="2">
    <source>
        <dbReference type="ARBA" id="ARBA00004496"/>
    </source>
</evidence>
<keyword evidence="4 7" id="KW-0488">Methylation</keyword>
<dbReference type="InterPro" id="IPR000352">
    <property type="entry name" value="Pep_chain_release_fac_I"/>
</dbReference>
<evidence type="ECO:0000256" key="3">
    <source>
        <dbReference type="ARBA" id="ARBA00010835"/>
    </source>
</evidence>
<dbReference type="SUPFAM" id="SSF75620">
    <property type="entry name" value="Release factor"/>
    <property type="match status" value="1"/>
</dbReference>
<dbReference type="FunFam" id="3.30.70.1660:FF:000004">
    <property type="entry name" value="Peptide chain release factor 1"/>
    <property type="match status" value="1"/>
</dbReference>
<dbReference type="FunFam" id="3.30.70.1660:FF:000002">
    <property type="entry name" value="Peptide chain release factor 1"/>
    <property type="match status" value="1"/>
</dbReference>
<feature type="coiled-coil region" evidence="9">
    <location>
        <begin position="44"/>
        <end position="98"/>
    </location>
</feature>
<evidence type="ECO:0000313" key="11">
    <source>
        <dbReference type="EMBL" id="MBK1879277.1"/>
    </source>
</evidence>
<sequence length="364" mass="40971">MAIKLPDISPFKARVEEIDEMMNAPDFYSDARRSAAISREQMKLRQLLVDYEALDKAKEQLAENKEMMADPDGDEELKELAEMEIPDLEEQIESLEEKILTAMIPPEETDSRNTILEIRAGAGGDEASLFAADLYRMYSRLAERQGWRVEQMSASESGIDGFKEVIFSISGEEVYKKLKLESGVHRVQRVPETESQGRIHTSTVTVAVLPEAEEVDVQINPQDLEITATRASGAGGQHVNTTDSAINIVHKPTGITVYCADERSQIKNRAKAMKVLYSRILQVKQEEERAKYAENRKQQVGTGDRSERIRTYNFPQSRLTDHRIGMTIHSLTQVMDGELDEVLAALQAEDQRLKIEALMTGPQS</sequence>
<dbReference type="PANTHER" id="PTHR43804:SF7">
    <property type="entry name" value="LD18447P"/>
    <property type="match status" value="1"/>
</dbReference>
<evidence type="ECO:0000256" key="6">
    <source>
        <dbReference type="ARBA" id="ARBA00022917"/>
    </source>
</evidence>
<dbReference type="Pfam" id="PF00472">
    <property type="entry name" value="RF-1"/>
    <property type="match status" value="1"/>
</dbReference>
<keyword evidence="5 7" id="KW-0963">Cytoplasm</keyword>
<dbReference type="NCBIfam" id="TIGR00019">
    <property type="entry name" value="prfA"/>
    <property type="match status" value="1"/>
</dbReference>
<dbReference type="Gene3D" id="6.10.140.1950">
    <property type="match status" value="1"/>
</dbReference>
<organism evidence="11 12">
    <name type="scientific">Pelagicoccus mobilis</name>
    <dbReference type="NCBI Taxonomy" id="415221"/>
    <lineage>
        <taxon>Bacteria</taxon>
        <taxon>Pseudomonadati</taxon>
        <taxon>Verrucomicrobiota</taxon>
        <taxon>Opitutia</taxon>
        <taxon>Puniceicoccales</taxon>
        <taxon>Pelagicoccaceae</taxon>
        <taxon>Pelagicoccus</taxon>
    </lineage>
</organism>
<reference evidence="11" key="1">
    <citation type="submission" date="2021-01" db="EMBL/GenBank/DDBJ databases">
        <title>Modified the classification status of verrucomicrobia.</title>
        <authorList>
            <person name="Feng X."/>
        </authorList>
    </citation>
    <scope>NUCLEOTIDE SEQUENCE</scope>
    <source>
        <strain evidence="11">KCTC 13126</strain>
    </source>
</reference>
<comment type="subcellular location">
    <subcellularLocation>
        <location evidence="2 7">Cytoplasm</location>
    </subcellularLocation>
</comment>
<evidence type="ECO:0000256" key="7">
    <source>
        <dbReference type="HAMAP-Rule" id="MF_00093"/>
    </source>
</evidence>